<comment type="caution">
    <text evidence="1">The sequence shown here is derived from an EMBL/GenBank/DDBJ whole genome shotgun (WGS) entry which is preliminary data.</text>
</comment>
<reference evidence="2" key="1">
    <citation type="journal article" date="2015" name="Genome">
        <title>Whole Genome Sequence of the Non-Microcystin-Producing Microcystis aeruginosa Strain NIES-44.</title>
        <authorList>
            <person name="Okano K."/>
            <person name="Miyata N."/>
            <person name="Ozaki Y."/>
        </authorList>
    </citation>
    <scope>NUCLEOTIDE SEQUENCE [LARGE SCALE GENOMIC DNA]</scope>
    <source>
        <strain evidence="2">NIES-44</strain>
    </source>
</reference>
<dbReference type="EMBL" id="BBPA01000020">
    <property type="protein sequence ID" value="GAL92426.1"/>
    <property type="molecule type" value="Genomic_DNA"/>
</dbReference>
<gene>
    <name evidence="1" type="ORF">N44_00984</name>
</gene>
<evidence type="ECO:0000313" key="2">
    <source>
        <dbReference type="Proteomes" id="UP000030321"/>
    </source>
</evidence>
<protein>
    <submittedName>
        <fullName evidence="1">Uncharacterized protein</fullName>
    </submittedName>
</protein>
<dbReference type="AlphaFoldDB" id="A0A0A1VT28"/>
<sequence>MNSQSNFKTHLPTSPIPSYCLLPIAYCLISTSKLNLRPAY</sequence>
<name>A0A0A1VT28_MICAE</name>
<proteinExistence type="predicted"/>
<evidence type="ECO:0000313" key="1">
    <source>
        <dbReference type="EMBL" id="GAL92426.1"/>
    </source>
</evidence>
<dbReference type="Proteomes" id="UP000030321">
    <property type="component" value="Unassembled WGS sequence"/>
</dbReference>
<organism evidence="1 2">
    <name type="scientific">Microcystis aeruginosa NIES-44</name>
    <dbReference type="NCBI Taxonomy" id="449439"/>
    <lineage>
        <taxon>Bacteria</taxon>
        <taxon>Bacillati</taxon>
        <taxon>Cyanobacteriota</taxon>
        <taxon>Cyanophyceae</taxon>
        <taxon>Oscillatoriophycideae</taxon>
        <taxon>Chroococcales</taxon>
        <taxon>Microcystaceae</taxon>
        <taxon>Microcystis</taxon>
    </lineage>
</organism>
<accession>A0A0A1VT28</accession>